<dbReference type="InterPro" id="IPR051869">
    <property type="entry name" value="STARD3"/>
</dbReference>
<keyword evidence="2 5" id="KW-0812">Transmembrane</keyword>
<dbReference type="AlphaFoldDB" id="A0AA36G603"/>
<name>A0AA36G603_9BILA</name>
<gene>
    <name evidence="8" type="ORF">MSPICULIGERA_LOCUS18846</name>
</gene>
<dbReference type="PANTHER" id="PTHR46121">
    <property type="entry name" value="STEROIDOGENIC ACUTE REGULATORY PROTEIN-LIKE"/>
    <property type="match status" value="1"/>
</dbReference>
<evidence type="ECO:0000256" key="5">
    <source>
        <dbReference type="SAM" id="Phobius"/>
    </source>
</evidence>
<feature type="region of interest" description="Disordered" evidence="4">
    <location>
        <begin position="1"/>
        <end position="25"/>
    </location>
</feature>
<feature type="domain" description="START" evidence="6">
    <location>
        <begin position="265"/>
        <end position="453"/>
    </location>
</feature>
<keyword evidence="3 5" id="KW-0472">Membrane</keyword>
<feature type="transmembrane region" description="Helical" evidence="5">
    <location>
        <begin position="92"/>
        <end position="112"/>
    </location>
</feature>
<proteinExistence type="predicted"/>
<dbReference type="InterPro" id="IPR019498">
    <property type="entry name" value="MENTAL"/>
</dbReference>
<evidence type="ECO:0000256" key="2">
    <source>
        <dbReference type="ARBA" id="ARBA00022692"/>
    </source>
</evidence>
<feature type="transmembrane region" description="Helical" evidence="5">
    <location>
        <begin position="46"/>
        <end position="64"/>
    </location>
</feature>
<dbReference type="PANTHER" id="PTHR46121:SF4">
    <property type="entry name" value="STEROIDOGENIC ACUTE REGULATORY PROTEIN-LIKE"/>
    <property type="match status" value="1"/>
</dbReference>
<dbReference type="InterPro" id="IPR002913">
    <property type="entry name" value="START_lipid-bd_dom"/>
</dbReference>
<reference evidence="8" key="1">
    <citation type="submission" date="2023-06" db="EMBL/GenBank/DDBJ databases">
        <authorList>
            <person name="Delattre M."/>
        </authorList>
    </citation>
    <scope>NUCLEOTIDE SEQUENCE</scope>
    <source>
        <strain evidence="8">AF72</strain>
    </source>
</reference>
<dbReference type="Gene3D" id="3.30.530.20">
    <property type="match status" value="1"/>
</dbReference>
<evidence type="ECO:0000256" key="1">
    <source>
        <dbReference type="ARBA" id="ARBA00004141"/>
    </source>
</evidence>
<dbReference type="GO" id="GO:0031902">
    <property type="term" value="C:late endosome membrane"/>
    <property type="evidence" value="ECO:0007669"/>
    <property type="project" value="TreeGrafter"/>
</dbReference>
<evidence type="ECO:0000256" key="4">
    <source>
        <dbReference type="SAM" id="MobiDB-lite"/>
    </source>
</evidence>
<dbReference type="Pfam" id="PF01852">
    <property type="entry name" value="START"/>
    <property type="match status" value="1"/>
</dbReference>
<dbReference type="SMART" id="SM00234">
    <property type="entry name" value="START"/>
    <property type="match status" value="1"/>
</dbReference>
<dbReference type="PROSITE" id="PS50848">
    <property type="entry name" value="START"/>
    <property type="match status" value="1"/>
</dbReference>
<feature type="compositionally biased region" description="Polar residues" evidence="4">
    <location>
        <begin position="10"/>
        <end position="25"/>
    </location>
</feature>
<feature type="transmembrane region" description="Helical" evidence="5">
    <location>
        <begin position="119"/>
        <end position="141"/>
    </location>
</feature>
<dbReference type="SUPFAM" id="SSF55961">
    <property type="entry name" value="Bet v1-like"/>
    <property type="match status" value="1"/>
</dbReference>
<keyword evidence="9" id="KW-1185">Reference proteome</keyword>
<evidence type="ECO:0000259" key="6">
    <source>
        <dbReference type="PROSITE" id="PS50848"/>
    </source>
</evidence>
<evidence type="ECO:0008006" key="10">
    <source>
        <dbReference type="Google" id="ProtNLM"/>
    </source>
</evidence>
<feature type="non-terminal residue" evidence="8">
    <location>
        <position position="1"/>
    </location>
</feature>
<dbReference type="GO" id="GO:0005789">
    <property type="term" value="C:endoplasmic reticulum membrane"/>
    <property type="evidence" value="ECO:0007669"/>
    <property type="project" value="TreeGrafter"/>
</dbReference>
<dbReference type="GO" id="GO:0008289">
    <property type="term" value="F:lipid binding"/>
    <property type="evidence" value="ECO:0007669"/>
    <property type="project" value="InterPro"/>
</dbReference>
<evidence type="ECO:0000256" key="3">
    <source>
        <dbReference type="ARBA" id="ARBA00023136"/>
    </source>
</evidence>
<dbReference type="Pfam" id="PF10457">
    <property type="entry name" value="MENTAL"/>
    <property type="match status" value="1"/>
</dbReference>
<comment type="caution">
    <text evidence="8">The sequence shown here is derived from an EMBL/GenBank/DDBJ whole genome shotgun (WGS) entry which is preliminary data.</text>
</comment>
<evidence type="ECO:0000259" key="7">
    <source>
        <dbReference type="PROSITE" id="PS51439"/>
    </source>
</evidence>
<sequence>MPLSQMPEAANSSVESLPNMSRSSTSMLEEPLLPVDRRIGKDRRRFVVISVFDFTFTALLWLLWTVSKSDDWKAAFLQEINILNPEFLKQSLFDLVVVALLRFLILLTVYSLCRSDSWIPVAFTTSATTIYLIIKILFFFSKEQAGVPQYLIILCSFLISWFELWLMPFRVLAREREYGSDQESVVAHSRASTPGRPPGIRRRPQYATTSADEFHSAVDYTSDEEQNSAPGYFRIPKGTMVRNPQTRKNLEQRLNSCMLTVGKLLVDARSGQWRVARKPDPQVLQSAENAFYVTSTIPNAKAEQVFDAVWKKTTAWNDQVLNAQTIQSLDENTEVFFSTSAPAMRGYVASRAFADIRRIVRGEPGVISGYFVDCADVIQPNGTHPCTIGNIVGAANGPSMIRVTQGENDCQIEWMMQCDLKGGLPKRIINTNMVRFFVTYMEKLNIYLTAVAETSRIDV</sequence>
<evidence type="ECO:0000313" key="8">
    <source>
        <dbReference type="EMBL" id="CAJ0580654.1"/>
    </source>
</evidence>
<dbReference type="InterPro" id="IPR023393">
    <property type="entry name" value="START-like_dom_sf"/>
</dbReference>
<dbReference type="Proteomes" id="UP001177023">
    <property type="component" value="Unassembled WGS sequence"/>
</dbReference>
<dbReference type="EMBL" id="CATQJA010002662">
    <property type="protein sequence ID" value="CAJ0580654.1"/>
    <property type="molecule type" value="Genomic_DNA"/>
</dbReference>
<protein>
    <recommendedName>
        <fullName evidence="10">StAR-related lipid transfer protein 3</fullName>
    </recommendedName>
</protein>
<accession>A0AA36G603</accession>
<organism evidence="8 9">
    <name type="scientific">Mesorhabditis spiculigera</name>
    <dbReference type="NCBI Taxonomy" id="96644"/>
    <lineage>
        <taxon>Eukaryota</taxon>
        <taxon>Metazoa</taxon>
        <taxon>Ecdysozoa</taxon>
        <taxon>Nematoda</taxon>
        <taxon>Chromadorea</taxon>
        <taxon>Rhabditida</taxon>
        <taxon>Rhabditina</taxon>
        <taxon>Rhabditomorpha</taxon>
        <taxon>Rhabditoidea</taxon>
        <taxon>Rhabditidae</taxon>
        <taxon>Mesorhabditinae</taxon>
        <taxon>Mesorhabditis</taxon>
    </lineage>
</organism>
<feature type="transmembrane region" description="Helical" evidence="5">
    <location>
        <begin position="147"/>
        <end position="166"/>
    </location>
</feature>
<dbReference type="PROSITE" id="PS51439">
    <property type="entry name" value="MENTAL"/>
    <property type="match status" value="1"/>
</dbReference>
<dbReference type="GO" id="GO:0099044">
    <property type="term" value="P:vesicle tethering to endoplasmic reticulum"/>
    <property type="evidence" value="ECO:0007669"/>
    <property type="project" value="TreeGrafter"/>
</dbReference>
<feature type="region of interest" description="Disordered" evidence="4">
    <location>
        <begin position="184"/>
        <end position="206"/>
    </location>
</feature>
<evidence type="ECO:0000313" key="9">
    <source>
        <dbReference type="Proteomes" id="UP001177023"/>
    </source>
</evidence>
<dbReference type="GO" id="GO:0140284">
    <property type="term" value="C:endoplasmic reticulum-endosome membrane contact site"/>
    <property type="evidence" value="ECO:0007669"/>
    <property type="project" value="TreeGrafter"/>
</dbReference>
<comment type="subcellular location">
    <subcellularLocation>
        <location evidence="1">Membrane</location>
        <topology evidence="1">Multi-pass membrane protein</topology>
    </subcellularLocation>
</comment>
<dbReference type="GO" id="GO:0005765">
    <property type="term" value="C:lysosomal membrane"/>
    <property type="evidence" value="ECO:0007669"/>
    <property type="project" value="TreeGrafter"/>
</dbReference>
<keyword evidence="5" id="KW-1133">Transmembrane helix</keyword>
<feature type="domain" description="MENTAL" evidence="7">
    <location>
        <begin position="39"/>
        <end position="211"/>
    </location>
</feature>